<dbReference type="InterPro" id="IPR000086">
    <property type="entry name" value="NUDIX_hydrolase_dom"/>
</dbReference>
<reference evidence="8 9" key="1">
    <citation type="submission" date="2018-08" db="EMBL/GenBank/DDBJ databases">
        <title>A genome reference for cultivated species of the human gut microbiota.</title>
        <authorList>
            <person name="Zou Y."/>
            <person name="Xue W."/>
            <person name="Luo G."/>
        </authorList>
    </citation>
    <scope>NUCLEOTIDE SEQUENCE [LARGE SCALE GENOMIC DNA]</scope>
    <source>
        <strain evidence="8 9">TM09-12</strain>
    </source>
</reference>
<sequence length="360" mass="42213">MITKDNNFGEEEVNFMPHTNFTTLCYIETEDSYLMLHRVKKEGDMNRDKWLGVGGHFEKGESPEECLLREVKEETGLTLLRWRFRGLVTFVSDRWPEEYMCLYTADRYEGTIGDCREGQLEWVKKDQIRELSLWEGDLIFFELLQNNQPFFSLKLCYKGERLTQAVLDGSSLELLDERDADGSVTGRARARFLMHRYGDLHGTSHVWIVRSNDKSGFDLLLQKRSEEKDAFPGCYDISSAGHIPAGDDYLESAVRELEEELGITVRPEELTFVGLHDETDIAEFYGKPFHNYEICRVYVYTRPIEADRLKLQKEEVESVMWIDYDECLSRIENHTLKNCLNVKELQMLKTWWTEGGRKFR</sequence>
<evidence type="ECO:0000259" key="7">
    <source>
        <dbReference type="PROSITE" id="PS51462"/>
    </source>
</evidence>
<comment type="similarity">
    <text evidence="2 6">Belongs to the Nudix hydrolase family.</text>
</comment>
<gene>
    <name evidence="8" type="ORF">DXD79_04330</name>
</gene>
<dbReference type="EMBL" id="QSON01000001">
    <property type="protein sequence ID" value="RGJ08616.1"/>
    <property type="molecule type" value="Genomic_DNA"/>
</dbReference>
<dbReference type="GO" id="GO:0005737">
    <property type="term" value="C:cytoplasm"/>
    <property type="evidence" value="ECO:0007669"/>
    <property type="project" value="TreeGrafter"/>
</dbReference>
<keyword evidence="5" id="KW-0460">Magnesium</keyword>
<dbReference type="PROSITE" id="PS00893">
    <property type="entry name" value="NUDIX_BOX"/>
    <property type="match status" value="1"/>
</dbReference>
<dbReference type="InterPro" id="IPR020084">
    <property type="entry name" value="NUDIX_hydrolase_CS"/>
</dbReference>
<dbReference type="Proteomes" id="UP000263014">
    <property type="component" value="Unassembled WGS sequence"/>
</dbReference>
<evidence type="ECO:0000256" key="6">
    <source>
        <dbReference type="RuleBase" id="RU003476"/>
    </source>
</evidence>
<accession>A0A374PHD4</accession>
<dbReference type="GO" id="GO:0008413">
    <property type="term" value="F:8-oxo-7,8-dihydroguanosine triphosphate pyrophosphatase activity"/>
    <property type="evidence" value="ECO:0007669"/>
    <property type="project" value="InterPro"/>
</dbReference>
<dbReference type="GO" id="GO:0006281">
    <property type="term" value="P:DNA repair"/>
    <property type="evidence" value="ECO:0007669"/>
    <property type="project" value="InterPro"/>
</dbReference>
<feature type="domain" description="Nudix hydrolase" evidence="7">
    <location>
        <begin position="16"/>
        <end position="146"/>
    </location>
</feature>
<evidence type="ECO:0000256" key="1">
    <source>
        <dbReference type="ARBA" id="ARBA00001946"/>
    </source>
</evidence>
<dbReference type="InterPro" id="IPR020476">
    <property type="entry name" value="Nudix_hydrolase"/>
</dbReference>
<dbReference type="Pfam" id="PF00293">
    <property type="entry name" value="NUDIX"/>
    <property type="match status" value="2"/>
</dbReference>
<comment type="caution">
    <text evidence="8">The sequence shown here is derived from an EMBL/GenBank/DDBJ whole genome shotgun (WGS) entry which is preliminary data.</text>
</comment>
<keyword evidence="4 6" id="KW-0378">Hydrolase</keyword>
<keyword evidence="3" id="KW-0479">Metal-binding</keyword>
<dbReference type="InterPro" id="IPR015797">
    <property type="entry name" value="NUDIX_hydrolase-like_dom_sf"/>
</dbReference>
<dbReference type="CDD" id="cd04692">
    <property type="entry name" value="NUDIX_Hydrolase"/>
    <property type="match status" value="1"/>
</dbReference>
<dbReference type="CDD" id="cd18886">
    <property type="entry name" value="NUDIX_MutT_Nudt1"/>
    <property type="match status" value="1"/>
</dbReference>
<evidence type="ECO:0000313" key="8">
    <source>
        <dbReference type="EMBL" id="RGJ08616.1"/>
    </source>
</evidence>
<evidence type="ECO:0000256" key="5">
    <source>
        <dbReference type="ARBA" id="ARBA00022842"/>
    </source>
</evidence>
<dbReference type="PRINTS" id="PR00502">
    <property type="entry name" value="NUDIXFAMILY"/>
</dbReference>
<dbReference type="PRINTS" id="PR01402">
    <property type="entry name" value="MUTATORMUTX"/>
</dbReference>
<dbReference type="InterPro" id="IPR003562">
    <property type="entry name" value="Mutator_MutX_prot"/>
</dbReference>
<evidence type="ECO:0000256" key="3">
    <source>
        <dbReference type="ARBA" id="ARBA00022723"/>
    </source>
</evidence>
<feature type="domain" description="Nudix hydrolase" evidence="7">
    <location>
        <begin position="199"/>
        <end position="344"/>
    </location>
</feature>
<comment type="cofactor">
    <cofactor evidence="1">
        <name>Mg(2+)</name>
        <dbReference type="ChEBI" id="CHEBI:18420"/>
    </cofactor>
</comment>
<dbReference type="PANTHER" id="PTHR43758">
    <property type="entry name" value="7,8-DIHYDRO-8-OXOGUANINE TRIPHOSPHATASE"/>
    <property type="match status" value="1"/>
</dbReference>
<evidence type="ECO:0000256" key="2">
    <source>
        <dbReference type="ARBA" id="ARBA00005582"/>
    </source>
</evidence>
<dbReference type="SUPFAM" id="SSF55811">
    <property type="entry name" value="Nudix"/>
    <property type="match status" value="2"/>
</dbReference>
<dbReference type="PANTHER" id="PTHR43758:SF2">
    <property type="entry name" value="OXIDIZED PURINE NUCLEOSIDE TRIPHOSPHATE HYDROLASE"/>
    <property type="match status" value="1"/>
</dbReference>
<dbReference type="AlphaFoldDB" id="A0A374PHD4"/>
<organism evidence="8 9">
    <name type="scientific">Hungatella hathewayi</name>
    <dbReference type="NCBI Taxonomy" id="154046"/>
    <lineage>
        <taxon>Bacteria</taxon>
        <taxon>Bacillati</taxon>
        <taxon>Bacillota</taxon>
        <taxon>Clostridia</taxon>
        <taxon>Lachnospirales</taxon>
        <taxon>Lachnospiraceae</taxon>
        <taxon>Hungatella</taxon>
    </lineage>
</organism>
<evidence type="ECO:0000256" key="4">
    <source>
        <dbReference type="ARBA" id="ARBA00022801"/>
    </source>
</evidence>
<dbReference type="Gene3D" id="3.90.79.10">
    <property type="entry name" value="Nucleoside Triphosphate Pyrophosphohydrolase"/>
    <property type="match status" value="2"/>
</dbReference>
<name>A0A374PHD4_9FIRM</name>
<dbReference type="GO" id="GO:0046872">
    <property type="term" value="F:metal ion binding"/>
    <property type="evidence" value="ECO:0007669"/>
    <property type="project" value="UniProtKB-KW"/>
</dbReference>
<dbReference type="PROSITE" id="PS51462">
    <property type="entry name" value="NUDIX"/>
    <property type="match status" value="2"/>
</dbReference>
<evidence type="ECO:0000313" key="9">
    <source>
        <dbReference type="Proteomes" id="UP000263014"/>
    </source>
</evidence>
<protein>
    <submittedName>
        <fullName evidence="8">NUDIX domain-containing protein</fullName>
    </submittedName>
</protein>
<proteinExistence type="inferred from homology"/>